<dbReference type="OrthoDB" id="8420221at2"/>
<dbReference type="EMBL" id="VHJK01000001">
    <property type="protein sequence ID" value="TRD12357.1"/>
    <property type="molecule type" value="Genomic_DNA"/>
</dbReference>
<accession>A0A547PE06</accession>
<dbReference type="AlphaFoldDB" id="A0A547PE06"/>
<dbReference type="Proteomes" id="UP000316343">
    <property type="component" value="Unassembled WGS sequence"/>
</dbReference>
<sequence>MLTNEMSVPCPDCGTAIPFTPQALINGESFSCPSCNASISLGDQSKDTVKAAMDKLDQLKGGAGG</sequence>
<dbReference type="RefSeq" id="WP_142788628.1">
    <property type="nucleotide sequence ID" value="NZ_VHJK01000001.1"/>
</dbReference>
<reference evidence="1 2" key="1">
    <citation type="submission" date="2019-06" db="EMBL/GenBank/DDBJ databases">
        <title>Erythrobacter insulae sp. nov., isolated from a tidal flat.</title>
        <authorList>
            <person name="Yoon J.-H."/>
        </authorList>
    </citation>
    <scope>NUCLEOTIDE SEQUENCE [LARGE SCALE GENOMIC DNA]</scope>
    <source>
        <strain evidence="1 2">JBTF-M21</strain>
    </source>
</reference>
<comment type="caution">
    <text evidence="1">The sequence shown here is derived from an EMBL/GenBank/DDBJ whole genome shotgun (WGS) entry which is preliminary data.</text>
</comment>
<evidence type="ECO:0000313" key="2">
    <source>
        <dbReference type="Proteomes" id="UP000316343"/>
    </source>
</evidence>
<protein>
    <submittedName>
        <fullName evidence="1">Uncharacterized protein</fullName>
    </submittedName>
</protein>
<keyword evidence="2" id="KW-1185">Reference proteome</keyword>
<proteinExistence type="predicted"/>
<name>A0A547PE06_9SPHN</name>
<gene>
    <name evidence="1" type="ORF">FGU71_11110</name>
</gene>
<evidence type="ECO:0000313" key="1">
    <source>
        <dbReference type="EMBL" id="TRD12357.1"/>
    </source>
</evidence>
<organism evidence="1 2">
    <name type="scientific">Erythrobacter insulae</name>
    <dbReference type="NCBI Taxonomy" id="2584124"/>
    <lineage>
        <taxon>Bacteria</taxon>
        <taxon>Pseudomonadati</taxon>
        <taxon>Pseudomonadota</taxon>
        <taxon>Alphaproteobacteria</taxon>
        <taxon>Sphingomonadales</taxon>
        <taxon>Erythrobacteraceae</taxon>
        <taxon>Erythrobacter/Porphyrobacter group</taxon>
        <taxon>Erythrobacter</taxon>
    </lineage>
</organism>
<dbReference type="Gene3D" id="2.20.28.160">
    <property type="match status" value="1"/>
</dbReference>